<name>A0ACA7UPH4_CLODI</name>
<accession>A0ACA7UPH4</accession>
<dbReference type="Proteomes" id="UP001510562">
    <property type="component" value="Chromosome"/>
</dbReference>
<dbReference type="EMBL" id="CP011970">
    <property type="protein sequence ID" value="AKP44815.1"/>
    <property type="molecule type" value="Genomic_DNA"/>
</dbReference>
<keyword evidence="2" id="KW-1185">Reference proteome</keyword>
<reference evidence="1 2" key="1">
    <citation type="journal article" date="2015" name="Genome Announc.">
        <title>Complete Genome Sequence of the Novel Temperate Clostridium difficile Phage phiCDIF1296T.</title>
        <authorList>
            <person name="Wittmann J."/>
            <person name="Riedel T."/>
            <person name="Bunk B."/>
            <person name="Sproer C."/>
            <person name="Gronow S."/>
            <person name="Overmann J."/>
        </authorList>
    </citation>
    <scope>NUCLEOTIDE SEQUENCE [LARGE SCALE GENOMIC DNA]</scope>
    <source>
        <strain evidence="2">ATCC 9689 / DSM 1296 / BCRC 10642 / JCM 1296 / NCIMB 10666 / NCTC 11209 / 90556-M6S</strain>
    </source>
</reference>
<organism evidence="1 2">
    <name type="scientific">Clostridioides difficile ATCC 9689 = DSM 1296</name>
    <dbReference type="NCBI Taxonomy" id="1121308"/>
    <lineage>
        <taxon>Bacteria</taxon>
        <taxon>Bacillati</taxon>
        <taxon>Bacillota</taxon>
        <taxon>Clostridia</taxon>
        <taxon>Peptostreptococcales</taxon>
        <taxon>Peptostreptococcaceae</taxon>
        <taxon>Clostridioides</taxon>
    </lineage>
</organism>
<evidence type="ECO:0000313" key="2">
    <source>
        <dbReference type="Proteomes" id="UP001510562"/>
    </source>
</evidence>
<evidence type="ECO:0000313" key="1">
    <source>
        <dbReference type="EMBL" id="AKP44815.1"/>
    </source>
</evidence>
<protein>
    <submittedName>
        <fullName evidence="1">Uncharacterized protein</fullName>
    </submittedName>
</protein>
<sequence length="81" mass="9687">MKWSEVRNLYPNSFVKLEILESHIQNEKEYIDEVALIKVIPNNKEALKEFNRCKDKEIVYNTKNKEFVIDIIKHIGIRRGL</sequence>
<gene>
    <name evidence="1" type="ORF">CDIF1296T_phi141</name>
</gene>
<proteinExistence type="predicted"/>